<evidence type="ECO:0000313" key="11">
    <source>
        <dbReference type="Proteomes" id="UP000245699"/>
    </source>
</evidence>
<gene>
    <name evidence="10" type="ORF">BB559_007200</name>
</gene>
<dbReference type="EMBL" id="MBFT01001142">
    <property type="protein sequence ID" value="PVU85124.1"/>
    <property type="molecule type" value="Genomic_DNA"/>
</dbReference>
<dbReference type="GO" id="GO:0006231">
    <property type="term" value="P:dTMP biosynthetic process"/>
    <property type="evidence" value="ECO:0007669"/>
    <property type="project" value="InterPro"/>
</dbReference>
<feature type="active site" evidence="7">
    <location>
        <position position="211"/>
    </location>
</feature>
<keyword evidence="8" id="KW-0472">Membrane</keyword>
<dbReference type="OrthoDB" id="766at2759"/>
<sequence>MLSSKKEQITIESNIEERNTKEPVCIKNSERFEEMNESGTENKEEKQYLDLVREIIETGEERIDRTGTGTVSVFAPPQLRFDLSSSFPLITTKKVFFRAIVEELLFFVRGETDATILQNKGVKIWDGNGSREYLDSIGLFDRKENDLGPVYGWQWRHFGAKYTSSDADYTGKGYDQLQRVIDTIKNNPSDRRMIISAWNPADMHLMALPPCHMFAQFYVTKPNTKDAELSCQFYQRSCDMGLGVPFNIASYALLTIMIAYVTNLKPGKLIYCMGDAHVYSDHIEALKVQLERVPYEFPRLKIRKHVERIEDFSYEDFEVEGYKSYKKISMKMSV</sequence>
<dbReference type="STRING" id="61424.A0A2T9XYL3"/>
<comment type="catalytic activity">
    <reaction evidence="6">
        <text>dUMP + (6R)-5,10-methylene-5,6,7,8-tetrahydrofolate = 7,8-dihydrofolate + dTMP</text>
        <dbReference type="Rhea" id="RHEA:12104"/>
        <dbReference type="ChEBI" id="CHEBI:15636"/>
        <dbReference type="ChEBI" id="CHEBI:57451"/>
        <dbReference type="ChEBI" id="CHEBI:63528"/>
        <dbReference type="ChEBI" id="CHEBI:246422"/>
        <dbReference type="EC" id="2.1.1.45"/>
    </reaction>
</comment>
<dbReference type="GO" id="GO:0006235">
    <property type="term" value="P:dTTP biosynthetic process"/>
    <property type="evidence" value="ECO:0007669"/>
    <property type="project" value="UniProtKB-UniPathway"/>
</dbReference>
<dbReference type="HAMAP" id="MF_00008">
    <property type="entry name" value="Thymidy_synth_bact"/>
    <property type="match status" value="1"/>
</dbReference>
<evidence type="ECO:0000256" key="6">
    <source>
        <dbReference type="ARBA" id="ARBA00047344"/>
    </source>
</evidence>
<organism evidence="10 11">
    <name type="scientific">Furculomyces boomerangus</name>
    <dbReference type="NCBI Taxonomy" id="61424"/>
    <lineage>
        <taxon>Eukaryota</taxon>
        <taxon>Fungi</taxon>
        <taxon>Fungi incertae sedis</taxon>
        <taxon>Zoopagomycota</taxon>
        <taxon>Kickxellomycotina</taxon>
        <taxon>Harpellomycetes</taxon>
        <taxon>Harpellales</taxon>
        <taxon>Harpellaceae</taxon>
        <taxon>Furculomyces</taxon>
    </lineage>
</organism>
<dbReference type="GO" id="GO:0005739">
    <property type="term" value="C:mitochondrion"/>
    <property type="evidence" value="ECO:0007669"/>
    <property type="project" value="TreeGrafter"/>
</dbReference>
<dbReference type="GO" id="GO:0004799">
    <property type="term" value="F:thymidylate synthase activity"/>
    <property type="evidence" value="ECO:0007669"/>
    <property type="project" value="UniProtKB-EC"/>
</dbReference>
<dbReference type="UniPathway" id="UPA00575"/>
<dbReference type="CDD" id="cd00351">
    <property type="entry name" value="TS_Pyrimidine_HMase"/>
    <property type="match status" value="1"/>
</dbReference>
<dbReference type="EC" id="2.1.1.45" evidence="2"/>
<dbReference type="InterPro" id="IPR045097">
    <property type="entry name" value="Thymidate_synth/dCMP_Mease"/>
</dbReference>
<dbReference type="PANTHER" id="PTHR11548:SF2">
    <property type="entry name" value="THYMIDYLATE SYNTHASE"/>
    <property type="match status" value="1"/>
</dbReference>
<evidence type="ECO:0000256" key="7">
    <source>
        <dbReference type="PROSITE-ProRule" id="PRU10016"/>
    </source>
</evidence>
<dbReference type="NCBIfam" id="TIGR03284">
    <property type="entry name" value="thym_sym"/>
    <property type="match status" value="1"/>
</dbReference>
<dbReference type="InterPro" id="IPR000398">
    <property type="entry name" value="Thymidylate_synthase"/>
</dbReference>
<dbReference type="InterPro" id="IPR020940">
    <property type="entry name" value="Thymidylate_synthase_AS"/>
</dbReference>
<dbReference type="PANTHER" id="PTHR11548">
    <property type="entry name" value="THYMIDYLATE SYNTHASE 1"/>
    <property type="match status" value="1"/>
</dbReference>
<keyword evidence="5" id="KW-0545">Nucleotide biosynthesis</keyword>
<proteinExistence type="inferred from homology"/>
<evidence type="ECO:0000256" key="8">
    <source>
        <dbReference type="SAM" id="Phobius"/>
    </source>
</evidence>
<accession>A0A2T9XYL3</accession>
<dbReference type="SUPFAM" id="SSF55831">
    <property type="entry name" value="Thymidylate synthase/dCMP hydroxymethylase"/>
    <property type="match status" value="1"/>
</dbReference>
<dbReference type="NCBIfam" id="NF002497">
    <property type="entry name" value="PRK01827.1-3"/>
    <property type="match status" value="1"/>
</dbReference>
<protein>
    <recommendedName>
        <fullName evidence="2">thymidylate synthase</fullName>
        <ecNumber evidence="2">2.1.1.45</ecNumber>
    </recommendedName>
</protein>
<comment type="pathway">
    <text evidence="1">Pyrimidine metabolism; dTTP biosynthesis.</text>
</comment>
<dbReference type="PRINTS" id="PR00108">
    <property type="entry name" value="THYMDSNTHASE"/>
</dbReference>
<reference evidence="10 11" key="1">
    <citation type="journal article" date="2018" name="MBio">
        <title>Comparative Genomics Reveals the Core Gene Toolbox for the Fungus-Insect Symbiosis.</title>
        <authorList>
            <person name="Wang Y."/>
            <person name="Stata M."/>
            <person name="Wang W."/>
            <person name="Stajich J.E."/>
            <person name="White M.M."/>
            <person name="Moncalvo J.M."/>
        </authorList>
    </citation>
    <scope>NUCLEOTIDE SEQUENCE [LARGE SCALE GENOMIC DNA]</scope>
    <source>
        <strain evidence="10 11">AUS-77-4</strain>
    </source>
</reference>
<keyword evidence="4" id="KW-0808">Transferase</keyword>
<dbReference type="GO" id="GO:0005829">
    <property type="term" value="C:cytosol"/>
    <property type="evidence" value="ECO:0007669"/>
    <property type="project" value="TreeGrafter"/>
</dbReference>
<feature type="transmembrane region" description="Helical" evidence="8">
    <location>
        <begin position="240"/>
        <end position="261"/>
    </location>
</feature>
<dbReference type="Gene3D" id="3.30.572.10">
    <property type="entry name" value="Thymidylate synthase/dCMP hydroxymethylase domain"/>
    <property type="match status" value="1"/>
</dbReference>
<evidence type="ECO:0000256" key="1">
    <source>
        <dbReference type="ARBA" id="ARBA00004992"/>
    </source>
</evidence>
<keyword evidence="8" id="KW-0812">Transmembrane</keyword>
<dbReference type="GO" id="GO:0032259">
    <property type="term" value="P:methylation"/>
    <property type="evidence" value="ECO:0007669"/>
    <property type="project" value="UniProtKB-KW"/>
</dbReference>
<comment type="caution">
    <text evidence="10">The sequence shown here is derived from an EMBL/GenBank/DDBJ whole genome shotgun (WGS) entry which is preliminary data.</text>
</comment>
<dbReference type="InterPro" id="IPR036926">
    <property type="entry name" value="Thymidate_synth/dCMP_Mease_sf"/>
</dbReference>
<name>A0A2T9XYL3_9FUNG</name>
<evidence type="ECO:0000256" key="3">
    <source>
        <dbReference type="ARBA" id="ARBA00022603"/>
    </source>
</evidence>
<evidence type="ECO:0000313" key="10">
    <source>
        <dbReference type="EMBL" id="PVU85124.1"/>
    </source>
</evidence>
<evidence type="ECO:0000256" key="5">
    <source>
        <dbReference type="ARBA" id="ARBA00022727"/>
    </source>
</evidence>
<evidence type="ECO:0000259" key="9">
    <source>
        <dbReference type="Pfam" id="PF00303"/>
    </source>
</evidence>
<dbReference type="Pfam" id="PF00303">
    <property type="entry name" value="Thymidylat_synt"/>
    <property type="match status" value="1"/>
</dbReference>
<dbReference type="AlphaFoldDB" id="A0A2T9XYL3"/>
<dbReference type="InterPro" id="IPR023451">
    <property type="entry name" value="Thymidate_synth/dCMP_Mease_dom"/>
</dbReference>
<dbReference type="Proteomes" id="UP000245699">
    <property type="component" value="Unassembled WGS sequence"/>
</dbReference>
<feature type="domain" description="Thymidylate synthase/dCMP hydroxymethylase" evidence="9">
    <location>
        <begin position="46"/>
        <end position="334"/>
    </location>
</feature>
<keyword evidence="11" id="KW-1185">Reference proteome</keyword>
<evidence type="ECO:0000256" key="2">
    <source>
        <dbReference type="ARBA" id="ARBA00011947"/>
    </source>
</evidence>
<keyword evidence="8" id="KW-1133">Transmembrane helix</keyword>
<dbReference type="FunFam" id="3.30.572.10:FF:000002">
    <property type="entry name" value="Possible thymidylate synthase"/>
    <property type="match status" value="1"/>
</dbReference>
<dbReference type="PROSITE" id="PS00091">
    <property type="entry name" value="THYMIDYLATE_SYNTHASE"/>
    <property type="match status" value="1"/>
</dbReference>
<evidence type="ECO:0000256" key="4">
    <source>
        <dbReference type="ARBA" id="ARBA00022679"/>
    </source>
</evidence>
<keyword evidence="3" id="KW-0489">Methyltransferase</keyword>